<organism evidence="3 4">
    <name type="scientific">Mycolicibacterium elephantis</name>
    <dbReference type="NCBI Taxonomy" id="81858"/>
    <lineage>
        <taxon>Bacteria</taxon>
        <taxon>Bacillati</taxon>
        <taxon>Actinomycetota</taxon>
        <taxon>Actinomycetes</taxon>
        <taxon>Mycobacteriales</taxon>
        <taxon>Mycobacteriaceae</taxon>
        <taxon>Mycolicibacterium</taxon>
    </lineage>
</organism>
<dbReference type="InterPro" id="IPR029058">
    <property type="entry name" value="AB_hydrolase_fold"/>
</dbReference>
<reference evidence="3 4" key="1">
    <citation type="submission" date="2017-02" db="EMBL/GenBank/DDBJ databases">
        <title>The new phylogeny of genus Mycobacterium.</title>
        <authorList>
            <person name="Tortoli E."/>
            <person name="Trovato A."/>
            <person name="Cirillo D.M."/>
        </authorList>
    </citation>
    <scope>NUCLEOTIDE SEQUENCE [LARGE SCALE GENOMIC DNA]</scope>
    <source>
        <strain evidence="3 4">FI-09383</strain>
    </source>
</reference>
<dbReference type="PANTHER" id="PTHR48081">
    <property type="entry name" value="AB HYDROLASE SUPERFAMILY PROTEIN C4A8.06C"/>
    <property type="match status" value="1"/>
</dbReference>
<name>A0A1X0D1J5_9MYCO</name>
<dbReference type="Gene3D" id="3.40.50.1820">
    <property type="entry name" value="alpha/beta hydrolase"/>
    <property type="match status" value="1"/>
</dbReference>
<comment type="caution">
    <text evidence="3">The sequence shown here is derived from an EMBL/GenBank/DDBJ whole genome shotgun (WGS) entry which is preliminary data.</text>
</comment>
<keyword evidence="1 3" id="KW-0378">Hydrolase</keyword>
<dbReference type="EMBL" id="MVHP01000013">
    <property type="protein sequence ID" value="ORA65640.1"/>
    <property type="molecule type" value="Genomic_DNA"/>
</dbReference>
<accession>A0A1X0D1J5</accession>
<dbReference type="OrthoDB" id="3181909at2"/>
<proteinExistence type="predicted"/>
<gene>
    <name evidence="3" type="ORF">BST23_13290</name>
</gene>
<dbReference type="InterPro" id="IPR013094">
    <property type="entry name" value="AB_hydrolase_3"/>
</dbReference>
<dbReference type="InterPro" id="IPR050300">
    <property type="entry name" value="GDXG_lipolytic_enzyme"/>
</dbReference>
<evidence type="ECO:0000259" key="2">
    <source>
        <dbReference type="Pfam" id="PF07859"/>
    </source>
</evidence>
<feature type="domain" description="Alpha/beta hydrolase fold-3" evidence="2">
    <location>
        <begin position="89"/>
        <end position="298"/>
    </location>
</feature>
<evidence type="ECO:0000256" key="1">
    <source>
        <dbReference type="ARBA" id="ARBA00022801"/>
    </source>
</evidence>
<dbReference type="Proteomes" id="UP000192772">
    <property type="component" value="Unassembled WGS sequence"/>
</dbReference>
<dbReference type="SUPFAM" id="SSF53474">
    <property type="entry name" value="alpha/beta-Hydrolases"/>
    <property type="match status" value="1"/>
</dbReference>
<evidence type="ECO:0000313" key="4">
    <source>
        <dbReference type="Proteomes" id="UP000192772"/>
    </source>
</evidence>
<dbReference type="PANTHER" id="PTHR48081:SF8">
    <property type="entry name" value="ALPHA_BETA HYDROLASE FOLD-3 DOMAIN-CONTAINING PROTEIN-RELATED"/>
    <property type="match status" value="1"/>
</dbReference>
<sequence>MALGMDLKVAEQMAPLLAALGEVEPPRVGDVAARRVNGHRMFDAVAAARTPAPGGAVQRYALPVAEGTTVDLLWYHLSDASGGPGSAALYLHGGGMIFGLEHIGALYDVAVRDYVAASGVPMLVVDYRVAPEHPHPTPVEDCYAALEWLVANASTLGVDPARIAVMGDSAGGGLAAGVCLMARDRGGPAIAQQLLIYPMLDDRTATPDPQLEPFLTWTYDDNITGWGALLGASAGTEAVSPYAAPARAEDLSGLPDTYLDVGDLDIFRTEDVVYATRLADAGVPTELHVHPGCPHAFEALAADAPVSRRVVADRIRRLCSL</sequence>
<dbReference type="Pfam" id="PF07859">
    <property type="entry name" value="Abhydrolase_3"/>
    <property type="match status" value="1"/>
</dbReference>
<dbReference type="AlphaFoldDB" id="A0A1X0D1J5"/>
<protein>
    <submittedName>
        <fullName evidence="3">Alpha/beta hydrolase</fullName>
    </submittedName>
</protein>
<dbReference type="GO" id="GO:0016787">
    <property type="term" value="F:hydrolase activity"/>
    <property type="evidence" value="ECO:0007669"/>
    <property type="project" value="UniProtKB-KW"/>
</dbReference>
<evidence type="ECO:0000313" key="3">
    <source>
        <dbReference type="EMBL" id="ORA65640.1"/>
    </source>
</evidence>
<dbReference type="STRING" id="81858.BST23_13290"/>
<dbReference type="RefSeq" id="WP_083043066.1">
    <property type="nucleotide sequence ID" value="NZ_MVHP01000013.1"/>
</dbReference>